<dbReference type="AlphaFoldDB" id="A0AAV9WYL0"/>
<evidence type="ECO:0000313" key="1">
    <source>
        <dbReference type="EMBL" id="KAK6529083.1"/>
    </source>
</evidence>
<comment type="caution">
    <text evidence="1">The sequence shown here is derived from an EMBL/GenBank/DDBJ whole genome shotgun (WGS) entry which is preliminary data.</text>
</comment>
<gene>
    <name evidence="1" type="ORF">TWF694_004301</name>
</gene>
<protein>
    <submittedName>
        <fullName evidence="1">Uncharacterized protein</fullName>
    </submittedName>
</protein>
<dbReference type="EMBL" id="JAVHJO010000014">
    <property type="protein sequence ID" value="KAK6529083.1"/>
    <property type="molecule type" value="Genomic_DNA"/>
</dbReference>
<reference evidence="1 2" key="1">
    <citation type="submission" date="2019-10" db="EMBL/GenBank/DDBJ databases">
        <authorList>
            <person name="Palmer J.M."/>
        </authorList>
    </citation>
    <scope>NUCLEOTIDE SEQUENCE [LARGE SCALE GENOMIC DNA]</scope>
    <source>
        <strain evidence="1 2">TWF694</strain>
    </source>
</reference>
<name>A0AAV9WYL0_9PEZI</name>
<keyword evidence="2" id="KW-1185">Reference proteome</keyword>
<evidence type="ECO:0000313" key="2">
    <source>
        <dbReference type="Proteomes" id="UP001365542"/>
    </source>
</evidence>
<sequence length="126" mass="14969">MSEMESILKPIKFLTREFFRAAVASHLEEIKKSRENRSIKSTEEPMRMIPSRTERARIEEAYYILWLSTEVEQFWEISKRQDESSDGYETDDATGNSHNWFKIGEFDDISRFLDRSGYFGETSDDY</sequence>
<accession>A0AAV9WYL0</accession>
<proteinExistence type="predicted"/>
<dbReference type="Proteomes" id="UP001365542">
    <property type="component" value="Unassembled WGS sequence"/>
</dbReference>
<organism evidence="1 2">
    <name type="scientific">Orbilia ellipsospora</name>
    <dbReference type="NCBI Taxonomy" id="2528407"/>
    <lineage>
        <taxon>Eukaryota</taxon>
        <taxon>Fungi</taxon>
        <taxon>Dikarya</taxon>
        <taxon>Ascomycota</taxon>
        <taxon>Pezizomycotina</taxon>
        <taxon>Orbiliomycetes</taxon>
        <taxon>Orbiliales</taxon>
        <taxon>Orbiliaceae</taxon>
        <taxon>Orbilia</taxon>
    </lineage>
</organism>